<proteinExistence type="predicted"/>
<evidence type="ECO:0000313" key="3">
    <source>
        <dbReference type="Proteomes" id="UP000239002"/>
    </source>
</evidence>
<dbReference type="AlphaFoldDB" id="A0A2S6IEY2"/>
<dbReference type="EMBL" id="PTJE01000009">
    <property type="protein sequence ID" value="PPK92778.1"/>
    <property type="molecule type" value="Genomic_DNA"/>
</dbReference>
<dbReference type="Proteomes" id="UP000239002">
    <property type="component" value="Unassembled WGS sequence"/>
</dbReference>
<feature type="compositionally biased region" description="Low complexity" evidence="1">
    <location>
        <begin position="32"/>
        <end position="45"/>
    </location>
</feature>
<protein>
    <recommendedName>
        <fullName evidence="4">SMP domain-containing protein</fullName>
    </recommendedName>
</protein>
<evidence type="ECO:0000256" key="1">
    <source>
        <dbReference type="SAM" id="MobiDB-lite"/>
    </source>
</evidence>
<gene>
    <name evidence="2" type="ORF">LY01_02864</name>
</gene>
<accession>A0A2S6IEY2</accession>
<reference evidence="2 3" key="1">
    <citation type="submission" date="2018-02" db="EMBL/GenBank/DDBJ databases">
        <title>Genomic Encyclopedia of Archaeal and Bacterial Type Strains, Phase II (KMG-II): from individual species to whole genera.</title>
        <authorList>
            <person name="Goeker M."/>
        </authorList>
    </citation>
    <scope>NUCLEOTIDE SEQUENCE [LARGE SCALE GENOMIC DNA]</scope>
    <source>
        <strain evidence="2 3">DSM 16809</strain>
    </source>
</reference>
<organism evidence="2 3">
    <name type="scientific">Nonlabens xylanidelens</name>
    <dbReference type="NCBI Taxonomy" id="191564"/>
    <lineage>
        <taxon>Bacteria</taxon>
        <taxon>Pseudomonadati</taxon>
        <taxon>Bacteroidota</taxon>
        <taxon>Flavobacteriia</taxon>
        <taxon>Flavobacteriales</taxon>
        <taxon>Flavobacteriaceae</taxon>
        <taxon>Nonlabens</taxon>
    </lineage>
</organism>
<comment type="caution">
    <text evidence="2">The sequence shown here is derived from an EMBL/GenBank/DDBJ whole genome shotgun (WGS) entry which is preliminary data.</text>
</comment>
<evidence type="ECO:0000313" key="2">
    <source>
        <dbReference type="EMBL" id="PPK92778.1"/>
    </source>
</evidence>
<name>A0A2S6IEY2_9FLAO</name>
<evidence type="ECO:0008006" key="4">
    <source>
        <dbReference type="Google" id="ProtNLM"/>
    </source>
</evidence>
<keyword evidence="3" id="KW-1185">Reference proteome</keyword>
<feature type="region of interest" description="Disordered" evidence="1">
    <location>
        <begin position="1"/>
        <end position="45"/>
    </location>
</feature>
<dbReference type="RefSeq" id="WP_170034660.1">
    <property type="nucleotide sequence ID" value="NZ_MQVW01000014.1"/>
</dbReference>
<sequence>MSKSKMTTNAASRIQSATAKSGNGSVSKGSFAARASRAAATNSKK</sequence>
<feature type="compositionally biased region" description="Polar residues" evidence="1">
    <location>
        <begin position="1"/>
        <end position="28"/>
    </location>
</feature>